<dbReference type="Proteomes" id="UP001230426">
    <property type="component" value="Unassembled WGS sequence"/>
</dbReference>
<evidence type="ECO:0000313" key="4">
    <source>
        <dbReference type="Proteomes" id="UP001230426"/>
    </source>
</evidence>
<evidence type="ECO:0000256" key="1">
    <source>
        <dbReference type="SAM" id="MobiDB-lite"/>
    </source>
</evidence>
<dbReference type="InterPro" id="IPR013610">
    <property type="entry name" value="ArdC_N"/>
</dbReference>
<gene>
    <name evidence="3" type="ORF">J2S55_009720</name>
</gene>
<feature type="compositionally biased region" description="Basic residues" evidence="1">
    <location>
        <begin position="113"/>
        <end position="124"/>
    </location>
</feature>
<accession>A0ABT9RNF9</accession>
<feature type="region of interest" description="Disordered" evidence="1">
    <location>
        <begin position="85"/>
        <end position="135"/>
    </location>
</feature>
<feature type="domain" description="N-terminal" evidence="2">
    <location>
        <begin position="136"/>
        <end position="235"/>
    </location>
</feature>
<evidence type="ECO:0000313" key="3">
    <source>
        <dbReference type="EMBL" id="MDP9870382.1"/>
    </source>
</evidence>
<comment type="caution">
    <text evidence="3">The sequence shown here is derived from an EMBL/GenBank/DDBJ whole genome shotgun (WGS) entry which is preliminary data.</text>
</comment>
<name>A0ABT9RNF9_9ACTN</name>
<feature type="compositionally biased region" description="Low complexity" evidence="1">
    <location>
        <begin position="98"/>
        <end position="112"/>
    </location>
</feature>
<keyword evidence="4" id="KW-1185">Reference proteome</keyword>
<reference evidence="3 4" key="1">
    <citation type="submission" date="2023-07" db="EMBL/GenBank/DDBJ databases">
        <title>Sequencing the genomes of 1000 actinobacteria strains.</title>
        <authorList>
            <person name="Klenk H.-P."/>
        </authorList>
    </citation>
    <scope>NUCLEOTIDE SEQUENCE [LARGE SCALE GENOMIC DNA]</scope>
    <source>
        <strain evidence="3 4">DSM 44109</strain>
    </source>
</reference>
<evidence type="ECO:0000259" key="2">
    <source>
        <dbReference type="Pfam" id="PF08401"/>
    </source>
</evidence>
<organism evidence="3 4">
    <name type="scientific">Streptosporangium brasiliense</name>
    <dbReference type="NCBI Taxonomy" id="47480"/>
    <lineage>
        <taxon>Bacteria</taxon>
        <taxon>Bacillati</taxon>
        <taxon>Actinomycetota</taxon>
        <taxon>Actinomycetes</taxon>
        <taxon>Streptosporangiales</taxon>
        <taxon>Streptosporangiaceae</taxon>
        <taxon>Streptosporangium</taxon>
    </lineage>
</organism>
<proteinExistence type="predicted"/>
<protein>
    <recommendedName>
        <fullName evidence="2">N-terminal domain-containing protein</fullName>
    </recommendedName>
</protein>
<dbReference type="RefSeq" id="WP_306876271.1">
    <property type="nucleotide sequence ID" value="NZ_JAUSRB010000004.1"/>
</dbReference>
<dbReference type="EMBL" id="JAUSRB010000004">
    <property type="protein sequence ID" value="MDP9870382.1"/>
    <property type="molecule type" value="Genomic_DNA"/>
</dbReference>
<dbReference type="Pfam" id="PF08401">
    <property type="entry name" value="ArdcN"/>
    <property type="match status" value="1"/>
</dbReference>
<sequence length="424" mass="45631">MANTLDNVRGLSALMITSLRNLAVAGGSVAAFLDDMRRAGVNANSVQALKRRGLVEKNTPTDRSNWAYVITDLGRAALAEIDGQQPEPVKPEPKPEPVKAAAAPAKKSTTAKNGKKKTGKKKSGRFSLTPEERAKRMQEAHEALTAAVETLTTAEGWAEMLRFRASLRKYSLNNTLFLRTQMPEATDVRPLSEWNKLGRTVIKGSKSLKVWAPRTKKADTMTVTETDAATGQETEITLISGFDSTRFFLVPVFDISQTEGEPVPTAAAPIPQDLTGDAPAWLWDALAAQVEARGYTLERGDAGSAEAFVNFAERRVVVKGHQVDAQAVTSLTHELAHIMCEHNTRGMSREAQEVEAESVSFVVATVAGIESAQYAVPYVAGWGKDVKAVKDSAARVLQVSNEILSALGFDAKSPTDQDAAALAA</sequence>